<evidence type="ECO:0000256" key="3">
    <source>
        <dbReference type="SAM" id="MobiDB-lite"/>
    </source>
</evidence>
<reference evidence="6" key="2">
    <citation type="submission" date="2008-05" db="EMBL/GenBank/DDBJ databases">
        <title>Genome sequence of Clostridium botulinum Ba4 strain 657.</title>
        <authorList>
            <person name="Shrivastava S."/>
            <person name="Brown J.L."/>
            <person name="Bruce D."/>
            <person name="Detter C."/>
            <person name="Munk C."/>
            <person name="Smith L.A."/>
            <person name="Smith T.J."/>
            <person name="Sutton G."/>
            <person name="Brettin T.S."/>
        </authorList>
    </citation>
    <scope>NUCLEOTIDE SEQUENCE [LARGE SCALE GENOMIC DNA]</scope>
    <source>
        <strain evidence="6">657 / Type Ba4</strain>
    </source>
</reference>
<evidence type="ECO:0000313" key="6">
    <source>
        <dbReference type="Proteomes" id="UP000002333"/>
    </source>
</evidence>
<keyword evidence="1" id="KW-0802">TPR repeat</keyword>
<sequence length="305" mass="35524">MYGGESATMNKSKKNIIIGATIIFLIILGGFGSYKYIKYKDYKALLNKAEAYMDIENYDKAIENYEKTLDYKNNKDVLDKINLAKEIKESKANYEKAMELYNKKDYLGALELFKKVSKRDNKRFNLAQDKIKECIKIYVNENLDKAKALAKDKKYKEAYAYLDKVLSIDKENIVAKNLKDQYIKEEKELQEEIKKAGEEGEKVEEEQKKQTEEEKKIKEENKNLQGQVTTKKKAEEIVKNKIGTSNNNMKTICEGEEVRQGVSYYLVHVYEVVENHTATIGWYYVRKDNGQVFLWDLASDILKPI</sequence>
<dbReference type="InterPro" id="IPR011990">
    <property type="entry name" value="TPR-like_helical_dom_sf"/>
</dbReference>
<feature type="region of interest" description="Disordered" evidence="3">
    <location>
        <begin position="195"/>
        <end position="222"/>
    </location>
</feature>
<protein>
    <submittedName>
        <fullName evidence="5">TPR domain protein</fullName>
    </submittedName>
</protein>
<dbReference type="SMART" id="SM00028">
    <property type="entry name" value="TPR"/>
    <property type="match status" value="3"/>
</dbReference>
<dbReference type="PROSITE" id="PS50005">
    <property type="entry name" value="TPR"/>
    <property type="match status" value="1"/>
</dbReference>
<keyword evidence="4" id="KW-0812">Transmembrane</keyword>
<name>A0A3F3AAE1_CLOB6</name>
<feature type="repeat" description="TPR" evidence="1">
    <location>
        <begin position="42"/>
        <end position="75"/>
    </location>
</feature>
<dbReference type="KEGG" id="cbi:CLJ_B1503"/>
<dbReference type="EMBL" id="CP001083">
    <property type="protein sequence ID" value="ACQ54331.1"/>
    <property type="molecule type" value="Genomic_DNA"/>
</dbReference>
<accession>A0A3F3AAE1</accession>
<dbReference type="Proteomes" id="UP000002333">
    <property type="component" value="Chromosome"/>
</dbReference>
<dbReference type="SUPFAM" id="SSF48452">
    <property type="entry name" value="TPR-like"/>
    <property type="match status" value="1"/>
</dbReference>
<feature type="coiled-coil region" evidence="2">
    <location>
        <begin position="48"/>
        <end position="104"/>
    </location>
</feature>
<evidence type="ECO:0000256" key="2">
    <source>
        <dbReference type="SAM" id="Coils"/>
    </source>
</evidence>
<dbReference type="Gene3D" id="1.25.40.10">
    <property type="entry name" value="Tetratricopeptide repeat domain"/>
    <property type="match status" value="2"/>
</dbReference>
<gene>
    <name evidence="5" type="ordered locus">CLJ_B1503</name>
</gene>
<evidence type="ECO:0000256" key="4">
    <source>
        <dbReference type="SAM" id="Phobius"/>
    </source>
</evidence>
<dbReference type="AlphaFoldDB" id="A0A3F3AAE1"/>
<proteinExistence type="predicted"/>
<organism evidence="5 6">
    <name type="scientific">Clostridium botulinum (strain 657 / Type Ba4)</name>
    <dbReference type="NCBI Taxonomy" id="515621"/>
    <lineage>
        <taxon>Bacteria</taxon>
        <taxon>Bacillati</taxon>
        <taxon>Bacillota</taxon>
        <taxon>Clostridia</taxon>
        <taxon>Eubacteriales</taxon>
        <taxon>Clostridiaceae</taxon>
        <taxon>Clostridium</taxon>
    </lineage>
</organism>
<keyword evidence="4" id="KW-0472">Membrane</keyword>
<reference evidence="5 6" key="1">
    <citation type="journal article" date="2007" name="PLoS ONE">
        <title>Analysis of the neurotoxin complex genes in Clostridium botulinum A1-A4 and B1 strains: BoNT/A3, /Ba4 and /B1 clusters are located within plasmids.</title>
        <authorList>
            <person name="Smith T.J."/>
            <person name="Hill K.K."/>
            <person name="Foley B.T."/>
            <person name="Detter J.C."/>
            <person name="Munk A.C."/>
            <person name="Bruce D.C."/>
            <person name="Doggett N.A."/>
            <person name="Smith L.A."/>
            <person name="Marks J.D."/>
            <person name="Xie G."/>
            <person name="Brettin T.S."/>
        </authorList>
    </citation>
    <scope>NUCLEOTIDE SEQUENCE [LARGE SCALE GENOMIC DNA]</scope>
    <source>
        <strain evidence="6">657 / Type Ba4</strain>
    </source>
</reference>
<dbReference type="InterPro" id="IPR019734">
    <property type="entry name" value="TPR_rpt"/>
</dbReference>
<dbReference type="Pfam" id="PF13181">
    <property type="entry name" value="TPR_8"/>
    <property type="match status" value="2"/>
</dbReference>
<feature type="transmembrane region" description="Helical" evidence="4">
    <location>
        <begin position="16"/>
        <end position="37"/>
    </location>
</feature>
<evidence type="ECO:0000256" key="1">
    <source>
        <dbReference type="PROSITE-ProRule" id="PRU00339"/>
    </source>
</evidence>
<keyword evidence="4" id="KW-1133">Transmembrane helix</keyword>
<keyword evidence="2" id="KW-0175">Coiled coil</keyword>
<evidence type="ECO:0000313" key="5">
    <source>
        <dbReference type="EMBL" id="ACQ54331.1"/>
    </source>
</evidence>